<feature type="transmembrane region" description="Helical" evidence="1">
    <location>
        <begin position="170"/>
        <end position="191"/>
    </location>
</feature>
<evidence type="ECO:0000313" key="2">
    <source>
        <dbReference type="EMBL" id="KAF9528998.1"/>
    </source>
</evidence>
<protein>
    <submittedName>
        <fullName evidence="2">Uncharacterized protein</fullName>
    </submittedName>
</protein>
<evidence type="ECO:0000313" key="3">
    <source>
        <dbReference type="Proteomes" id="UP000807306"/>
    </source>
</evidence>
<proteinExistence type="predicted"/>
<feature type="transmembrane region" description="Helical" evidence="1">
    <location>
        <begin position="66"/>
        <end position="87"/>
    </location>
</feature>
<name>A0A9P6EG95_9AGAR</name>
<organism evidence="2 3">
    <name type="scientific">Crepidotus variabilis</name>
    <dbReference type="NCBI Taxonomy" id="179855"/>
    <lineage>
        <taxon>Eukaryota</taxon>
        <taxon>Fungi</taxon>
        <taxon>Dikarya</taxon>
        <taxon>Basidiomycota</taxon>
        <taxon>Agaricomycotina</taxon>
        <taxon>Agaricomycetes</taxon>
        <taxon>Agaricomycetidae</taxon>
        <taxon>Agaricales</taxon>
        <taxon>Agaricineae</taxon>
        <taxon>Crepidotaceae</taxon>
        <taxon>Crepidotus</taxon>
    </lineage>
</organism>
<keyword evidence="1" id="KW-0812">Transmembrane</keyword>
<sequence>MAQNGTFPILNPYTPLAFLTPQVADTTSLYRYVVVGSLSVMIWDLLQAFPEDYRVIFRQKFSCKTIIFVVARIFTVAFFAMAAVFGTAQLQKCNLTNKVTWALYIVAHLATSLLLYSRLCTLFHKNYIVIGAFAFGLIFVIGGGITSVFATTGDNIGPTNYCILYVTGSYLWVTTMTEFAFDTSICGILIWKLDTISKEEHVGQKSVLQKVVQDGRLYLL</sequence>
<accession>A0A9P6EG95</accession>
<feature type="transmembrane region" description="Helical" evidence="1">
    <location>
        <begin position="128"/>
        <end position="150"/>
    </location>
</feature>
<dbReference type="AlphaFoldDB" id="A0A9P6EG95"/>
<comment type="caution">
    <text evidence="2">The sequence shown here is derived from an EMBL/GenBank/DDBJ whole genome shotgun (WGS) entry which is preliminary data.</text>
</comment>
<evidence type="ECO:0000256" key="1">
    <source>
        <dbReference type="SAM" id="Phobius"/>
    </source>
</evidence>
<gene>
    <name evidence="2" type="ORF">CPB83DRAFT_765984</name>
</gene>
<reference evidence="2" key="1">
    <citation type="submission" date="2020-11" db="EMBL/GenBank/DDBJ databases">
        <authorList>
            <consortium name="DOE Joint Genome Institute"/>
            <person name="Ahrendt S."/>
            <person name="Riley R."/>
            <person name="Andreopoulos W."/>
            <person name="Labutti K."/>
            <person name="Pangilinan J."/>
            <person name="Ruiz-Duenas F.J."/>
            <person name="Barrasa J.M."/>
            <person name="Sanchez-Garcia M."/>
            <person name="Camarero S."/>
            <person name="Miyauchi S."/>
            <person name="Serrano A."/>
            <person name="Linde D."/>
            <person name="Babiker R."/>
            <person name="Drula E."/>
            <person name="Ayuso-Fernandez I."/>
            <person name="Pacheco R."/>
            <person name="Padilla G."/>
            <person name="Ferreira P."/>
            <person name="Barriuso J."/>
            <person name="Kellner H."/>
            <person name="Castanera R."/>
            <person name="Alfaro M."/>
            <person name="Ramirez L."/>
            <person name="Pisabarro A.G."/>
            <person name="Kuo A."/>
            <person name="Tritt A."/>
            <person name="Lipzen A."/>
            <person name="He G."/>
            <person name="Yan M."/>
            <person name="Ng V."/>
            <person name="Cullen D."/>
            <person name="Martin F."/>
            <person name="Rosso M.-N."/>
            <person name="Henrissat B."/>
            <person name="Hibbett D."/>
            <person name="Martinez A.T."/>
            <person name="Grigoriev I.V."/>
        </authorList>
    </citation>
    <scope>NUCLEOTIDE SEQUENCE</scope>
    <source>
        <strain evidence="2">CBS 506.95</strain>
    </source>
</reference>
<feature type="transmembrane region" description="Helical" evidence="1">
    <location>
        <begin position="99"/>
        <end position="116"/>
    </location>
</feature>
<keyword evidence="1" id="KW-0472">Membrane</keyword>
<keyword evidence="1" id="KW-1133">Transmembrane helix</keyword>
<dbReference type="Proteomes" id="UP000807306">
    <property type="component" value="Unassembled WGS sequence"/>
</dbReference>
<dbReference type="EMBL" id="MU157849">
    <property type="protein sequence ID" value="KAF9528998.1"/>
    <property type="molecule type" value="Genomic_DNA"/>
</dbReference>
<keyword evidence="3" id="KW-1185">Reference proteome</keyword>
<dbReference type="OrthoDB" id="3038990at2759"/>